<feature type="signal peptide" evidence="2">
    <location>
        <begin position="1"/>
        <end position="18"/>
    </location>
</feature>
<comment type="caution">
    <text evidence="3">The sequence shown here is derived from an EMBL/GenBank/DDBJ whole genome shotgun (WGS) entry which is preliminary data.</text>
</comment>
<sequence length="306" mass="36148">MNFIVMMMLGLGLGLIGAYYFRMDEESRDIDVNRDVCELVRQNVEKTESGKEIWEDEEFYILVKKINDYVNGRYTGRGARDLDGFYKPMDFLKNKYHDQRYAELVKKLFCKRDCNKRVKKRKKRHYSSSSSKEGDESDYSEVHDRKKRHSKDEHEKKEKPDKKEVKEKKETHVTDKKSHESTKTNTSGVHNNTEIHNNTTRPINSNNTTKPVVTPHPIQMVQNIKQQIRTRPTKPFKDETSDQYHKWATKYLREDGEESHQHRHVTNSDGEPCSNLIIKSPYADESEISQFIDQFEKKIAQKIKID</sequence>
<evidence type="ECO:0000313" key="4">
    <source>
        <dbReference type="Proteomes" id="UP000192639"/>
    </source>
</evidence>
<evidence type="ECO:0000313" key="3">
    <source>
        <dbReference type="EMBL" id="ORD95064.1"/>
    </source>
</evidence>
<feature type="region of interest" description="Disordered" evidence="1">
    <location>
        <begin position="120"/>
        <end position="213"/>
    </location>
</feature>
<feature type="compositionally biased region" description="Polar residues" evidence="1">
    <location>
        <begin position="183"/>
        <end position="211"/>
    </location>
</feature>
<evidence type="ECO:0000256" key="2">
    <source>
        <dbReference type="SAM" id="SignalP"/>
    </source>
</evidence>
<dbReference type="AlphaFoldDB" id="A0A1Y1S9E4"/>
<evidence type="ECO:0000256" key="1">
    <source>
        <dbReference type="SAM" id="MobiDB-lite"/>
    </source>
</evidence>
<keyword evidence="2" id="KW-0732">Signal</keyword>
<feature type="chain" id="PRO_5012937413" evidence="2">
    <location>
        <begin position="19"/>
        <end position="306"/>
    </location>
</feature>
<feature type="compositionally biased region" description="Basic and acidic residues" evidence="1">
    <location>
        <begin position="140"/>
        <end position="182"/>
    </location>
</feature>
<protein>
    <submittedName>
        <fullName evidence="3">Uncharacterized protein</fullName>
    </submittedName>
</protein>
<organism evidence="3 4">
    <name type="scientific">Enterospora canceri</name>
    <dbReference type="NCBI Taxonomy" id="1081671"/>
    <lineage>
        <taxon>Eukaryota</taxon>
        <taxon>Fungi</taxon>
        <taxon>Fungi incertae sedis</taxon>
        <taxon>Microsporidia</taxon>
        <taxon>Enterocytozoonidae</taxon>
        <taxon>Enterospora</taxon>
    </lineage>
</organism>
<reference evidence="3 4" key="1">
    <citation type="journal article" date="2017" name="Environ. Microbiol.">
        <title>Decay of the glycolytic pathway and adaptation to intranuclear parasitism within Enterocytozoonidae microsporidia.</title>
        <authorList>
            <person name="Wiredu Boakye D."/>
            <person name="Jaroenlak P."/>
            <person name="Prachumwat A."/>
            <person name="Williams T.A."/>
            <person name="Bateman K.S."/>
            <person name="Itsathitphaisarn O."/>
            <person name="Sritunyalucksana K."/>
            <person name="Paszkiewicz K.H."/>
            <person name="Moore K.A."/>
            <person name="Stentiford G.D."/>
            <person name="Williams B.A."/>
        </authorList>
    </citation>
    <scope>NUCLEOTIDE SEQUENCE [LARGE SCALE GENOMIC DNA]</scope>
    <source>
        <strain evidence="3 4">GB1</strain>
    </source>
</reference>
<dbReference type="Proteomes" id="UP000192639">
    <property type="component" value="Unassembled WGS sequence"/>
</dbReference>
<dbReference type="EMBL" id="LWDP01000004">
    <property type="protein sequence ID" value="ORD95064.1"/>
    <property type="molecule type" value="Genomic_DNA"/>
</dbReference>
<accession>A0A1Y1S9E4</accession>
<dbReference type="VEuPathDB" id="MicrosporidiaDB:ECANGB1_2627"/>
<proteinExistence type="predicted"/>
<keyword evidence="4" id="KW-1185">Reference proteome</keyword>
<gene>
    <name evidence="3" type="ORF">ECANGB1_2627</name>
</gene>
<name>A0A1Y1S9E4_9MICR</name>